<comment type="similarity">
    <text evidence="1">Belongs to the DedA family.</text>
</comment>
<accession>A0ABY0V5D6</accession>
<organism evidence="2 3">
    <name type="scientific">Schaalia radingae</name>
    <dbReference type="NCBI Taxonomy" id="131110"/>
    <lineage>
        <taxon>Bacteria</taxon>
        <taxon>Bacillati</taxon>
        <taxon>Actinomycetota</taxon>
        <taxon>Actinomycetes</taxon>
        <taxon>Actinomycetales</taxon>
        <taxon>Actinomycetaceae</taxon>
        <taxon>Schaalia</taxon>
    </lineage>
</organism>
<evidence type="ECO:0000313" key="3">
    <source>
        <dbReference type="Proteomes" id="UP000198976"/>
    </source>
</evidence>
<comment type="subcellular location">
    <subcellularLocation>
        <location evidence="1">Cell membrane</location>
        <topology evidence="1">Multi-pass membrane protein</topology>
    </subcellularLocation>
</comment>
<dbReference type="EMBL" id="LT629792">
    <property type="protein sequence ID" value="SDT86151.1"/>
    <property type="molecule type" value="Genomic_DNA"/>
</dbReference>
<keyword evidence="1" id="KW-0812">Transmembrane</keyword>
<evidence type="ECO:0000313" key="2">
    <source>
        <dbReference type="EMBL" id="SDT86151.1"/>
    </source>
</evidence>
<reference evidence="2 3" key="1">
    <citation type="submission" date="2016-10" db="EMBL/GenBank/DDBJ databases">
        <authorList>
            <person name="Varghese N."/>
            <person name="Submissions S."/>
        </authorList>
    </citation>
    <scope>NUCLEOTIDE SEQUENCE [LARGE SCALE GENOMIC DNA]</scope>
    <source>
        <strain evidence="2 3">DSM 9169</strain>
    </source>
</reference>
<feature type="transmembrane region" description="Helical" evidence="1">
    <location>
        <begin position="61"/>
        <end position="87"/>
    </location>
</feature>
<keyword evidence="1" id="KW-1003">Cell membrane</keyword>
<keyword evidence="1" id="KW-0472">Membrane</keyword>
<protein>
    <submittedName>
        <fullName evidence="2">Membrane protein DedA, SNARE-associated domain</fullName>
    </submittedName>
</protein>
<keyword evidence="3" id="KW-1185">Reference proteome</keyword>
<keyword evidence="1" id="KW-1133">Transmembrane helix</keyword>
<dbReference type="PANTHER" id="PTHR30353:SF15">
    <property type="entry name" value="INNER MEMBRANE PROTEIN YABI"/>
    <property type="match status" value="1"/>
</dbReference>
<proteinExistence type="inferred from homology"/>
<dbReference type="RefSeq" id="WP_157886297.1">
    <property type="nucleotide sequence ID" value="NZ_LT629792.1"/>
</dbReference>
<feature type="transmembrane region" description="Helical" evidence="1">
    <location>
        <begin position="140"/>
        <end position="158"/>
    </location>
</feature>
<sequence>MSSFWSFISGIEAAIVSFSDQPLSLVLCVLACWGDGFFPVLPSGSVISALSATPAYREPVFLTFLIVCCACAALVGDLTMATIGRLFPEESRRLPKLNMRLSAVTERQWRILLSTGRFVPIVRIAIFFSAGKMRIPFRHIALLDAPACLIWSCIYGLSGTIGARISTSPLISMACGIVLGALCAAILTRIAQYLHSRHAKVTNQS</sequence>
<feature type="transmembrane region" description="Helical" evidence="1">
    <location>
        <begin position="23"/>
        <end position="41"/>
    </location>
</feature>
<gene>
    <name evidence="2" type="ORF">SAMN04489714_0258</name>
</gene>
<dbReference type="PANTHER" id="PTHR30353">
    <property type="entry name" value="INNER MEMBRANE PROTEIN DEDA-RELATED"/>
    <property type="match status" value="1"/>
</dbReference>
<evidence type="ECO:0000256" key="1">
    <source>
        <dbReference type="RuleBase" id="RU367016"/>
    </source>
</evidence>
<feature type="transmembrane region" description="Helical" evidence="1">
    <location>
        <begin position="170"/>
        <end position="190"/>
    </location>
</feature>
<name>A0ABY0V5D6_9ACTO</name>
<dbReference type="InterPro" id="IPR032818">
    <property type="entry name" value="DedA-like"/>
</dbReference>
<dbReference type="Proteomes" id="UP000198976">
    <property type="component" value="Chromosome I"/>
</dbReference>